<evidence type="ECO:0000313" key="6">
    <source>
        <dbReference type="EMBL" id="HHE07701.1"/>
    </source>
</evidence>
<comment type="caution">
    <text evidence="6">The sequence shown here is derived from an EMBL/GenBank/DDBJ whole genome shotgun (WGS) entry which is preliminary data.</text>
</comment>
<dbReference type="PANTHER" id="PTHR11142">
    <property type="entry name" value="PSEUDOURIDYLATE SYNTHASE"/>
    <property type="match status" value="1"/>
</dbReference>
<dbReference type="GO" id="GO:0003723">
    <property type="term" value="F:RNA binding"/>
    <property type="evidence" value="ECO:0007669"/>
    <property type="project" value="InterPro"/>
</dbReference>
<proteinExistence type="inferred from homology"/>
<dbReference type="AlphaFoldDB" id="A0A7C5DD03"/>
<evidence type="ECO:0000256" key="4">
    <source>
        <dbReference type="RuleBase" id="RU003792"/>
    </source>
</evidence>
<protein>
    <recommendedName>
        <fullName evidence="4">tRNA pseudouridine synthase</fullName>
        <ecNumber evidence="4">5.4.99.12</ecNumber>
    </recommendedName>
</protein>
<keyword evidence="3 4" id="KW-0413">Isomerase</keyword>
<feature type="domain" description="Pseudouridine synthase I TruA alpha/beta" evidence="5">
    <location>
        <begin position="26"/>
        <end position="126"/>
    </location>
</feature>
<dbReference type="Proteomes" id="UP000886059">
    <property type="component" value="Unassembled WGS sequence"/>
</dbReference>
<dbReference type="Pfam" id="PF01416">
    <property type="entry name" value="PseudoU_synth_1"/>
    <property type="match status" value="1"/>
</dbReference>
<comment type="similarity">
    <text evidence="1 4">Belongs to the tRNA pseudouridine synthase TruA family.</text>
</comment>
<organism evidence="6">
    <name type="scientific">Chlorobaculum parvum</name>
    <dbReference type="NCBI Taxonomy" id="274539"/>
    <lineage>
        <taxon>Bacteria</taxon>
        <taxon>Pseudomonadati</taxon>
        <taxon>Chlorobiota</taxon>
        <taxon>Chlorobiia</taxon>
        <taxon>Chlorobiales</taxon>
        <taxon>Chlorobiaceae</taxon>
        <taxon>Chlorobaculum</taxon>
    </lineage>
</organism>
<keyword evidence="2 4" id="KW-0819">tRNA processing</keyword>
<evidence type="ECO:0000256" key="1">
    <source>
        <dbReference type="ARBA" id="ARBA00009375"/>
    </source>
</evidence>
<gene>
    <name evidence="6" type="ORF">ENL01_02130</name>
</gene>
<dbReference type="InterPro" id="IPR020095">
    <property type="entry name" value="PsdUridine_synth_TruA_C"/>
</dbReference>
<dbReference type="EC" id="5.4.99.12" evidence="4"/>
<dbReference type="InterPro" id="IPR020097">
    <property type="entry name" value="PsdUridine_synth_TruA_a/b_dom"/>
</dbReference>
<dbReference type="EMBL" id="DRSK01000125">
    <property type="protein sequence ID" value="HHE07701.1"/>
    <property type="molecule type" value="Genomic_DNA"/>
</dbReference>
<dbReference type="GO" id="GO:0160147">
    <property type="term" value="F:tRNA pseudouridine(38-40) synthase activity"/>
    <property type="evidence" value="ECO:0007669"/>
    <property type="project" value="UniProtKB-EC"/>
</dbReference>
<dbReference type="InterPro" id="IPR020103">
    <property type="entry name" value="PsdUridine_synth_cat_dom_sf"/>
</dbReference>
<reference evidence="6" key="1">
    <citation type="journal article" date="2020" name="mSystems">
        <title>Genome- and Community-Level Interaction Insights into Carbon Utilization and Element Cycling Functions of Hydrothermarchaeota in Hydrothermal Sediment.</title>
        <authorList>
            <person name="Zhou Z."/>
            <person name="Liu Y."/>
            <person name="Xu W."/>
            <person name="Pan J."/>
            <person name="Luo Z.H."/>
            <person name="Li M."/>
        </authorList>
    </citation>
    <scope>NUCLEOTIDE SEQUENCE [LARGE SCALE GENOMIC DNA]</scope>
    <source>
        <strain evidence="6">HyVt-628</strain>
    </source>
</reference>
<dbReference type="SUPFAM" id="SSF55120">
    <property type="entry name" value="Pseudouridine synthase"/>
    <property type="match status" value="1"/>
</dbReference>
<accession>A0A7C5DD03</accession>
<comment type="catalytic activity">
    <reaction evidence="4">
        <text>uridine(38/39/40) in tRNA = pseudouridine(38/39/40) in tRNA</text>
        <dbReference type="Rhea" id="RHEA:22376"/>
        <dbReference type="Rhea" id="RHEA-COMP:10085"/>
        <dbReference type="Rhea" id="RHEA-COMP:10087"/>
        <dbReference type="ChEBI" id="CHEBI:65314"/>
        <dbReference type="ChEBI" id="CHEBI:65315"/>
        <dbReference type="EC" id="5.4.99.12"/>
    </reaction>
</comment>
<sequence>RLSAIDSRFAGCAYGKPDVEAMNRLAALLAGTHDFAAFSKESVDQHGTLCTVTDARWYRSGRFHVFRIEANRFLRSMVRFLVSGMIEVGMGRLGEKELVRMLETGRRPPKLKPVDAAGLFLWKVRY</sequence>
<dbReference type="Gene3D" id="3.30.70.660">
    <property type="entry name" value="Pseudouridine synthase I, catalytic domain, C-terminal subdomain"/>
    <property type="match status" value="1"/>
</dbReference>
<dbReference type="InterPro" id="IPR001406">
    <property type="entry name" value="PsdUridine_synth_TruA"/>
</dbReference>
<feature type="non-terminal residue" evidence="6">
    <location>
        <position position="1"/>
    </location>
</feature>
<evidence type="ECO:0000256" key="2">
    <source>
        <dbReference type="ARBA" id="ARBA00022694"/>
    </source>
</evidence>
<dbReference type="PANTHER" id="PTHR11142:SF0">
    <property type="entry name" value="TRNA PSEUDOURIDINE SYNTHASE-LIKE 1"/>
    <property type="match status" value="1"/>
</dbReference>
<dbReference type="GO" id="GO:0031119">
    <property type="term" value="P:tRNA pseudouridine synthesis"/>
    <property type="evidence" value="ECO:0007669"/>
    <property type="project" value="TreeGrafter"/>
</dbReference>
<evidence type="ECO:0000256" key="3">
    <source>
        <dbReference type="ARBA" id="ARBA00023235"/>
    </source>
</evidence>
<name>A0A7C5DD03_9CHLB</name>
<evidence type="ECO:0000259" key="5">
    <source>
        <dbReference type="Pfam" id="PF01416"/>
    </source>
</evidence>